<proteinExistence type="predicted"/>
<feature type="region of interest" description="Disordered" evidence="1">
    <location>
        <begin position="1"/>
        <end position="46"/>
    </location>
</feature>
<protein>
    <recommendedName>
        <fullName evidence="4">Glycosyl hydrolase family 71</fullName>
    </recommendedName>
</protein>
<dbReference type="Proteomes" id="UP001374803">
    <property type="component" value="Chromosome"/>
</dbReference>
<dbReference type="Gene3D" id="3.20.20.80">
    <property type="entry name" value="Glycosidases"/>
    <property type="match status" value="1"/>
</dbReference>
<evidence type="ECO:0000313" key="3">
    <source>
        <dbReference type="Proteomes" id="UP001374803"/>
    </source>
</evidence>
<evidence type="ECO:0008006" key="4">
    <source>
        <dbReference type="Google" id="ProtNLM"/>
    </source>
</evidence>
<dbReference type="InterPro" id="IPR005197">
    <property type="entry name" value="Glyco_hydro_71"/>
</dbReference>
<name>A0ABZ2KTF0_9BACT</name>
<gene>
    <name evidence="2" type="ORF">LVJ94_27130</name>
</gene>
<dbReference type="RefSeq" id="WP_394830186.1">
    <property type="nucleotide sequence ID" value="NZ_CP089929.1"/>
</dbReference>
<keyword evidence="3" id="KW-1185">Reference proteome</keyword>
<evidence type="ECO:0000313" key="2">
    <source>
        <dbReference type="EMBL" id="WXB00584.1"/>
    </source>
</evidence>
<dbReference type="EMBL" id="CP089983">
    <property type="protein sequence ID" value="WXB00584.1"/>
    <property type="molecule type" value="Genomic_DNA"/>
</dbReference>
<organism evidence="2 3">
    <name type="scientific">Pendulispora rubella</name>
    <dbReference type="NCBI Taxonomy" id="2741070"/>
    <lineage>
        <taxon>Bacteria</taxon>
        <taxon>Pseudomonadati</taxon>
        <taxon>Myxococcota</taxon>
        <taxon>Myxococcia</taxon>
        <taxon>Myxococcales</taxon>
        <taxon>Sorangiineae</taxon>
        <taxon>Pendulisporaceae</taxon>
        <taxon>Pendulispora</taxon>
    </lineage>
</organism>
<evidence type="ECO:0000256" key="1">
    <source>
        <dbReference type="SAM" id="MobiDB-lite"/>
    </source>
</evidence>
<dbReference type="Pfam" id="PF03659">
    <property type="entry name" value="Glyco_hydro_71"/>
    <property type="match status" value="1"/>
</dbReference>
<reference evidence="2" key="1">
    <citation type="submission" date="2021-12" db="EMBL/GenBank/DDBJ databases">
        <title>Discovery of the Pendulisporaceae a myxobacterial family with distinct sporulation behavior and unique specialized metabolism.</title>
        <authorList>
            <person name="Garcia R."/>
            <person name="Popoff A."/>
            <person name="Bader C.D."/>
            <person name="Loehr J."/>
            <person name="Walesch S."/>
            <person name="Walt C."/>
            <person name="Boldt J."/>
            <person name="Bunk B."/>
            <person name="Haeckl F.J.F.P.J."/>
            <person name="Gunesch A.P."/>
            <person name="Birkelbach J."/>
            <person name="Nuebel U."/>
            <person name="Pietschmann T."/>
            <person name="Bach T."/>
            <person name="Mueller R."/>
        </authorList>
    </citation>
    <scope>NUCLEOTIDE SEQUENCE</scope>
    <source>
        <strain evidence="2">MSr11367</strain>
    </source>
</reference>
<accession>A0ABZ2KTF0</accession>
<sequence>MAACAQSEEESPSEPGPTPGDTDRGSPTGNAQDTDSDSEASEPGATVAADTAEFAASVLPFDMPARTELAKSEYKVFAHWHDYPLRYYDNLGSGNYKNHYKEWLTPTGTYAEFGGRLRDQPIPILAVPGPDGYGKADMRADITTAAAVGIDGFLFNFWFPPSDRRWQKLVDLFDAADEFTAANPNAPFYVIPNIDSHILSGKSTADRDPRGRADHIAKFKNRASWRKIGGKYVVGSFRPEALPASFYDEFFDQLEKVHGIKAVLWGSLLSPTEANRNAMKPFMKGAMYSRWDNVPYTNDPASGIKTLKDWGDANGVPYSPPVSHTDNRPYLSITTETAGFKTQANTWTAAINSGVKMVQVLTWNDHAEGHALRPNSATQYAFYDLTAYYATWFKTRKKPTILRDVLYYAHRMHKSTAARDTAKQPVATKSKNDVALVDRVFVLGMLKSPGTIQITSGGADKKADVAAGPQFFDAPLAANDRPSFQLTRDGAVVTSFKSAFSTRSPIVWQDLLYRAGSSSRPAAAGVQNNLPQDRD</sequence>